<name>A0ACB9SFM2_9MYRT</name>
<evidence type="ECO:0000313" key="2">
    <source>
        <dbReference type="Proteomes" id="UP001057402"/>
    </source>
</evidence>
<organism evidence="1 2">
    <name type="scientific">Melastoma candidum</name>
    <dbReference type="NCBI Taxonomy" id="119954"/>
    <lineage>
        <taxon>Eukaryota</taxon>
        <taxon>Viridiplantae</taxon>
        <taxon>Streptophyta</taxon>
        <taxon>Embryophyta</taxon>
        <taxon>Tracheophyta</taxon>
        <taxon>Spermatophyta</taxon>
        <taxon>Magnoliopsida</taxon>
        <taxon>eudicotyledons</taxon>
        <taxon>Gunneridae</taxon>
        <taxon>Pentapetalae</taxon>
        <taxon>rosids</taxon>
        <taxon>malvids</taxon>
        <taxon>Myrtales</taxon>
        <taxon>Melastomataceae</taxon>
        <taxon>Melastomatoideae</taxon>
        <taxon>Melastomateae</taxon>
        <taxon>Melastoma</taxon>
    </lineage>
</organism>
<reference evidence="2" key="1">
    <citation type="journal article" date="2023" name="Front. Plant Sci.">
        <title>Chromosomal-level genome assembly of Melastoma candidum provides insights into trichome evolution.</title>
        <authorList>
            <person name="Zhong Y."/>
            <person name="Wu W."/>
            <person name="Sun C."/>
            <person name="Zou P."/>
            <person name="Liu Y."/>
            <person name="Dai S."/>
            <person name="Zhou R."/>
        </authorList>
    </citation>
    <scope>NUCLEOTIDE SEQUENCE [LARGE SCALE GENOMIC DNA]</scope>
</reference>
<dbReference type="EMBL" id="CM042880">
    <property type="protein sequence ID" value="KAI4389874.1"/>
    <property type="molecule type" value="Genomic_DNA"/>
</dbReference>
<evidence type="ECO:0000313" key="1">
    <source>
        <dbReference type="EMBL" id="KAI4389874.1"/>
    </source>
</evidence>
<sequence>MLHWGGFAVPMKRFRRLDRQKGHRKLRHDVKRCEYEDVHVMWEILSGKVEDPTSPPHPGARDNEAHLSIPPYNLSDVSDRPCTSLTLFSHLRTSTERPPVSFLLMHTKTSTWKSKGGFPGHIVRGAFGRRKAQNFLRNMKIWVVFCLAGATLLFFSASGTTSDSDLHVNHQVDEMANLSAGDILSVMHEDGSVSLEDYQPSDPSPSSKKSVKPGPIEHGAPLMPFLPIPSPAVPPASSPTCHG</sequence>
<dbReference type="Proteomes" id="UP001057402">
    <property type="component" value="Chromosome 1"/>
</dbReference>
<proteinExistence type="predicted"/>
<protein>
    <submittedName>
        <fullName evidence="1">Uncharacterized protein</fullName>
    </submittedName>
</protein>
<keyword evidence="2" id="KW-1185">Reference proteome</keyword>
<gene>
    <name evidence="1" type="ORF">MLD38_002048</name>
</gene>
<comment type="caution">
    <text evidence="1">The sequence shown here is derived from an EMBL/GenBank/DDBJ whole genome shotgun (WGS) entry which is preliminary data.</text>
</comment>
<accession>A0ACB9SFM2</accession>